<evidence type="ECO:0000313" key="5">
    <source>
        <dbReference type="Proteomes" id="UP000830167"/>
    </source>
</evidence>
<gene>
    <name evidence="4" type="ORF">LSG31_20230</name>
</gene>
<dbReference type="EMBL" id="CP089291">
    <property type="protein sequence ID" value="UOF90162.1"/>
    <property type="molecule type" value="Genomic_DNA"/>
</dbReference>
<comment type="subcellular location">
    <subcellularLocation>
        <location evidence="1">Cell surface</location>
    </subcellularLocation>
</comment>
<keyword evidence="2" id="KW-0178">Competence</keyword>
<reference evidence="4" key="1">
    <citation type="submission" date="2021-12" db="EMBL/GenBank/DDBJ databases">
        <title>Alicyclobacillaceae gen. nov., sp. nov., isolated from chalcocite enrichment system.</title>
        <authorList>
            <person name="Jiang Z."/>
        </authorList>
    </citation>
    <scope>NUCLEOTIDE SEQUENCE</scope>
    <source>
        <strain evidence="4">MYW30-H2</strain>
    </source>
</reference>
<keyword evidence="3" id="KW-0812">Transmembrane</keyword>
<dbReference type="RefSeq" id="WP_347436854.1">
    <property type="nucleotide sequence ID" value="NZ_CP089291.1"/>
</dbReference>
<keyword evidence="3" id="KW-1133">Transmembrane helix</keyword>
<dbReference type="InterPro" id="IPR012902">
    <property type="entry name" value="N_methyl_site"/>
</dbReference>
<keyword evidence="5" id="KW-1185">Reference proteome</keyword>
<sequence length="196" mass="21490">MKNEHGITLIELLATITIAVFVIGAIALTFSQVTLEWNSSANQYQDDSAARLTLDTYTKYLSGAVSVVYIQSGSGWTDLRLQLPKLNPDNTNVTKVFHYENGTVTLYDFNAKDYRNAAPSLSDYSNGLQLASNVISMPQYGMINQGTIQPLPVGSTVTSALLSIDINFNYKQVGANGSVSFVPHRFNTNVKLLSFH</sequence>
<feature type="transmembrane region" description="Helical" evidence="3">
    <location>
        <begin position="12"/>
        <end position="30"/>
    </location>
</feature>
<evidence type="ECO:0000256" key="2">
    <source>
        <dbReference type="ARBA" id="ARBA00023287"/>
    </source>
</evidence>
<name>A0ABY4CI14_9BACL</name>
<keyword evidence="3" id="KW-0472">Membrane</keyword>
<evidence type="ECO:0000313" key="4">
    <source>
        <dbReference type="EMBL" id="UOF90162.1"/>
    </source>
</evidence>
<accession>A0ABY4CI14</accession>
<protein>
    <submittedName>
        <fullName evidence="4">Prepilin-type N-terminal cleavage/methylation domain-containing protein</fullName>
    </submittedName>
</protein>
<proteinExistence type="predicted"/>
<dbReference type="Pfam" id="PF07963">
    <property type="entry name" value="N_methyl"/>
    <property type="match status" value="1"/>
</dbReference>
<dbReference type="PROSITE" id="PS00409">
    <property type="entry name" value="PROKAR_NTER_METHYL"/>
    <property type="match status" value="1"/>
</dbReference>
<evidence type="ECO:0000256" key="1">
    <source>
        <dbReference type="ARBA" id="ARBA00004241"/>
    </source>
</evidence>
<evidence type="ECO:0000256" key="3">
    <source>
        <dbReference type="SAM" id="Phobius"/>
    </source>
</evidence>
<organism evidence="4 5">
    <name type="scientific">Fodinisporobacter ferrooxydans</name>
    <dbReference type="NCBI Taxonomy" id="2901836"/>
    <lineage>
        <taxon>Bacteria</taxon>
        <taxon>Bacillati</taxon>
        <taxon>Bacillota</taxon>
        <taxon>Bacilli</taxon>
        <taxon>Bacillales</taxon>
        <taxon>Alicyclobacillaceae</taxon>
        <taxon>Fodinisporobacter</taxon>
    </lineage>
</organism>
<dbReference type="Proteomes" id="UP000830167">
    <property type="component" value="Chromosome"/>
</dbReference>